<dbReference type="AlphaFoldDB" id="A0A0F3GLF9"/>
<accession>A0A0F3GLF9</accession>
<dbReference type="Proteomes" id="UP000033423">
    <property type="component" value="Unassembled WGS sequence"/>
</dbReference>
<sequence>MYLPSSSLTKRPSVLSRSSITCLSSITVESSTAISPETLNQSVCRLSAKRRLSKDISLVTL</sequence>
<protein>
    <submittedName>
        <fullName evidence="1">Uncharacterized protein</fullName>
    </submittedName>
</protein>
<proteinExistence type="predicted"/>
<evidence type="ECO:0000313" key="1">
    <source>
        <dbReference type="EMBL" id="KJU81523.1"/>
    </source>
</evidence>
<comment type="caution">
    <text evidence="1">The sequence shown here is derived from an EMBL/GenBank/DDBJ whole genome shotgun (WGS) entry which is preliminary data.</text>
</comment>
<gene>
    <name evidence="1" type="ORF">MBAV_006292</name>
</gene>
<reference evidence="1 2" key="1">
    <citation type="submission" date="2015-02" db="EMBL/GenBank/DDBJ databases">
        <title>Single-cell genomics of uncultivated deep-branching MTB reveals a conserved set of magnetosome genes.</title>
        <authorList>
            <person name="Kolinko S."/>
            <person name="Richter M."/>
            <person name="Glockner F.O."/>
            <person name="Brachmann A."/>
            <person name="Schuler D."/>
        </authorList>
    </citation>
    <scope>NUCLEOTIDE SEQUENCE [LARGE SCALE GENOMIC DNA]</scope>
    <source>
        <strain evidence="1">TM-1</strain>
    </source>
</reference>
<organism evidence="1 2">
    <name type="scientific">Candidatus Magnetobacterium bavaricum</name>
    <dbReference type="NCBI Taxonomy" id="29290"/>
    <lineage>
        <taxon>Bacteria</taxon>
        <taxon>Pseudomonadati</taxon>
        <taxon>Nitrospirota</taxon>
        <taxon>Thermodesulfovibrionia</taxon>
        <taxon>Thermodesulfovibrionales</taxon>
        <taxon>Candidatus Magnetobacteriaceae</taxon>
        <taxon>Candidatus Magnetobacterium</taxon>
    </lineage>
</organism>
<dbReference type="EMBL" id="LACI01002656">
    <property type="protein sequence ID" value="KJU81523.1"/>
    <property type="molecule type" value="Genomic_DNA"/>
</dbReference>
<name>A0A0F3GLF9_9BACT</name>
<keyword evidence="2" id="KW-1185">Reference proteome</keyword>
<evidence type="ECO:0000313" key="2">
    <source>
        <dbReference type="Proteomes" id="UP000033423"/>
    </source>
</evidence>